<sequence length="156" mass="17575">MVQQQLLRVANLIGYGTFILMTAYSLLILPDLPQQVAIHFNIAGEADNWGSKYVLLLIPVIVLFMTLAMEAVEKHPEWHNYPASKTKANEQAMYKISQRTMNLVKNAILLIFSLLQLEMIRSATTENTSIGAAFFVLLLTVVVAPLIWHFASMQKL</sequence>
<dbReference type="Proteomes" id="UP000093199">
    <property type="component" value="Unassembled WGS sequence"/>
</dbReference>
<keyword evidence="4" id="KW-1185">Reference proteome</keyword>
<dbReference type="RefSeq" id="WP_066544914.1">
    <property type="nucleotide sequence ID" value="NZ_MASJ01000014.1"/>
</dbReference>
<keyword evidence="1" id="KW-0812">Transmembrane</keyword>
<dbReference type="PANTHER" id="PTHR37810:SF5">
    <property type="entry name" value="IMMUNITY PROTEIN SDPI"/>
    <property type="match status" value="1"/>
</dbReference>
<dbReference type="GO" id="GO:0009636">
    <property type="term" value="P:response to toxic substance"/>
    <property type="evidence" value="ECO:0007669"/>
    <property type="project" value="TreeGrafter"/>
</dbReference>
<name>A0A1C0YE22_9BACL</name>
<feature type="domain" description="DUF1648" evidence="2">
    <location>
        <begin position="18"/>
        <end position="62"/>
    </location>
</feature>
<accession>A0A1C0YE22</accession>
<comment type="caution">
    <text evidence="3">The sequence shown here is derived from an EMBL/GenBank/DDBJ whole genome shotgun (WGS) entry which is preliminary data.</text>
</comment>
<evidence type="ECO:0000313" key="3">
    <source>
        <dbReference type="EMBL" id="OCS85389.1"/>
    </source>
</evidence>
<dbReference type="InterPro" id="IPR012867">
    <property type="entry name" value="DUF1648"/>
</dbReference>
<dbReference type="EMBL" id="MASJ01000014">
    <property type="protein sequence ID" value="OCS85389.1"/>
    <property type="molecule type" value="Genomic_DNA"/>
</dbReference>
<evidence type="ECO:0000259" key="2">
    <source>
        <dbReference type="Pfam" id="PF07853"/>
    </source>
</evidence>
<gene>
    <name evidence="3" type="ORF">A6M13_13190</name>
</gene>
<feature type="transmembrane region" description="Helical" evidence="1">
    <location>
        <begin position="49"/>
        <end position="69"/>
    </location>
</feature>
<dbReference type="PANTHER" id="PTHR37810">
    <property type="entry name" value="IMMUNITY PROTEIN SDPI"/>
    <property type="match status" value="1"/>
</dbReference>
<evidence type="ECO:0000313" key="4">
    <source>
        <dbReference type="Proteomes" id="UP000093199"/>
    </source>
</evidence>
<proteinExistence type="predicted"/>
<feature type="transmembrane region" description="Helical" evidence="1">
    <location>
        <begin position="130"/>
        <end position="151"/>
    </location>
</feature>
<dbReference type="OrthoDB" id="9808690at2"/>
<protein>
    <recommendedName>
        <fullName evidence="2">DUF1648 domain-containing protein</fullName>
    </recommendedName>
</protein>
<reference evidence="3 4" key="1">
    <citation type="submission" date="2016-07" db="EMBL/GenBank/DDBJ databases">
        <title>Caryophanon tenue genome sequencing.</title>
        <authorList>
            <person name="Verma A."/>
            <person name="Pal Y."/>
            <person name="Krishnamurthi S."/>
        </authorList>
    </citation>
    <scope>NUCLEOTIDE SEQUENCE [LARGE SCALE GENOMIC DNA]</scope>
    <source>
        <strain evidence="3 4">DSM 14152</strain>
    </source>
</reference>
<dbReference type="Pfam" id="PF07853">
    <property type="entry name" value="DUF1648"/>
    <property type="match status" value="1"/>
</dbReference>
<dbReference type="AlphaFoldDB" id="A0A1C0YE22"/>
<evidence type="ECO:0000256" key="1">
    <source>
        <dbReference type="SAM" id="Phobius"/>
    </source>
</evidence>
<feature type="transmembrane region" description="Helical" evidence="1">
    <location>
        <begin position="103"/>
        <end position="124"/>
    </location>
</feature>
<keyword evidence="1" id="KW-1133">Transmembrane helix</keyword>
<keyword evidence="1" id="KW-0472">Membrane</keyword>
<organism evidence="3 4">
    <name type="scientific">Caryophanon tenue</name>
    <dbReference type="NCBI Taxonomy" id="33978"/>
    <lineage>
        <taxon>Bacteria</taxon>
        <taxon>Bacillati</taxon>
        <taxon>Bacillota</taxon>
        <taxon>Bacilli</taxon>
        <taxon>Bacillales</taxon>
        <taxon>Caryophanaceae</taxon>
        <taxon>Caryophanon</taxon>
    </lineage>
</organism>
<feature type="transmembrane region" description="Helical" evidence="1">
    <location>
        <begin position="12"/>
        <end position="29"/>
    </location>
</feature>
<dbReference type="STRING" id="33978.A6M13_13190"/>